<dbReference type="PANTHER" id="PTHR42879">
    <property type="entry name" value="3-OXOACYL-(ACYL-CARRIER-PROTEIN) REDUCTASE"/>
    <property type="match status" value="1"/>
</dbReference>
<evidence type="ECO:0000256" key="6">
    <source>
        <dbReference type="RuleBase" id="RU366074"/>
    </source>
</evidence>
<evidence type="ECO:0000256" key="3">
    <source>
        <dbReference type="ARBA" id="ARBA00012948"/>
    </source>
</evidence>
<evidence type="ECO:0000313" key="8">
    <source>
        <dbReference type="EMBL" id="UTY38311.1"/>
    </source>
</evidence>
<dbReference type="EC" id="1.1.1.100" evidence="3 6"/>
<comment type="pathway">
    <text evidence="1 6">Lipid metabolism; fatty acid biosynthesis.</text>
</comment>
<dbReference type="InterPro" id="IPR011284">
    <property type="entry name" value="3oxo_ACP_reduc"/>
</dbReference>
<dbReference type="InterPro" id="IPR020904">
    <property type="entry name" value="Sc_DH/Rdtase_CS"/>
</dbReference>
<dbReference type="InterPro" id="IPR050259">
    <property type="entry name" value="SDR"/>
</dbReference>
<evidence type="ECO:0000256" key="5">
    <source>
        <dbReference type="ARBA" id="ARBA00048508"/>
    </source>
</evidence>
<feature type="domain" description="Ketoreductase" evidence="7">
    <location>
        <begin position="3"/>
        <end position="183"/>
    </location>
</feature>
<dbReference type="Gene3D" id="3.40.50.720">
    <property type="entry name" value="NAD(P)-binding Rossmann-like Domain"/>
    <property type="match status" value="1"/>
</dbReference>
<protein>
    <recommendedName>
        <fullName evidence="3 6">3-oxoacyl-[acyl-carrier-protein] reductase</fullName>
        <ecNumber evidence="3 6">1.1.1.100</ecNumber>
    </recommendedName>
</protein>
<keyword evidence="6" id="KW-0521">NADP</keyword>
<dbReference type="SUPFAM" id="SSF51735">
    <property type="entry name" value="NAD(P)-binding Rossmann-fold domains"/>
    <property type="match status" value="1"/>
</dbReference>
<dbReference type="NCBIfam" id="NF005559">
    <property type="entry name" value="PRK07231.1"/>
    <property type="match status" value="1"/>
</dbReference>
<proteinExistence type="inferred from homology"/>
<comment type="similarity">
    <text evidence="2 6">Belongs to the short-chain dehydrogenases/reductases (SDR) family.</text>
</comment>
<dbReference type="PANTHER" id="PTHR42879:SF2">
    <property type="entry name" value="3-OXOACYL-[ACYL-CARRIER-PROTEIN] REDUCTASE FABG"/>
    <property type="match status" value="1"/>
</dbReference>
<dbReference type="NCBIfam" id="TIGR01830">
    <property type="entry name" value="3oxo_ACP_reduc"/>
    <property type="match status" value="1"/>
</dbReference>
<dbReference type="RefSeq" id="WP_290138563.1">
    <property type="nucleotide sequence ID" value="NZ_CP101620.1"/>
</dbReference>
<reference evidence="8" key="1">
    <citation type="submission" date="2022-07" db="EMBL/GenBank/DDBJ databases">
        <title>Faecal culturing of patients with breast cancer.</title>
        <authorList>
            <person name="Teng N.M.Y."/>
            <person name="Kiu R."/>
            <person name="Evans R."/>
            <person name="Baker D.J."/>
            <person name="Zenner C."/>
            <person name="Robinson S.D."/>
            <person name="Hall L.J."/>
        </authorList>
    </citation>
    <scope>NUCLEOTIDE SEQUENCE</scope>
    <source>
        <strain evidence="8">LH1062</strain>
    </source>
</reference>
<gene>
    <name evidence="8" type="primary">fabG</name>
    <name evidence="8" type="ORF">NMU03_11575</name>
</gene>
<dbReference type="CDD" id="cd05333">
    <property type="entry name" value="BKR_SDR_c"/>
    <property type="match status" value="1"/>
</dbReference>
<comment type="function">
    <text evidence="6">Catalyzes the NADPH-dependent reduction of beta-ketoacyl-ACP substrates to beta-hydroxyacyl-ACP products, the first reductive step in the elongation cycle of fatty acid biosynthesis.</text>
</comment>
<name>A0ABY5I2F2_9FIRM</name>
<dbReference type="NCBIfam" id="NF009466">
    <property type="entry name" value="PRK12826.1-2"/>
    <property type="match status" value="1"/>
</dbReference>
<dbReference type="InterPro" id="IPR002347">
    <property type="entry name" value="SDR_fam"/>
</dbReference>
<dbReference type="InterPro" id="IPR057326">
    <property type="entry name" value="KR_dom"/>
</dbReference>
<evidence type="ECO:0000313" key="9">
    <source>
        <dbReference type="Proteomes" id="UP001060112"/>
    </source>
</evidence>
<keyword evidence="6" id="KW-0276">Fatty acid metabolism</keyword>
<organism evidence="8 9">
    <name type="scientific">Allocoprobacillus halotolerans</name>
    <dbReference type="NCBI Taxonomy" id="2944914"/>
    <lineage>
        <taxon>Bacteria</taxon>
        <taxon>Bacillati</taxon>
        <taxon>Bacillota</taxon>
        <taxon>Erysipelotrichia</taxon>
        <taxon>Erysipelotrichales</taxon>
        <taxon>Erysipelotrichaceae</taxon>
        <taxon>Allocoprobacillus</taxon>
    </lineage>
</organism>
<dbReference type="Proteomes" id="UP001060112">
    <property type="component" value="Chromosome"/>
</dbReference>
<keyword evidence="4 6" id="KW-0560">Oxidoreductase</keyword>
<dbReference type="PROSITE" id="PS00061">
    <property type="entry name" value="ADH_SHORT"/>
    <property type="match status" value="1"/>
</dbReference>
<dbReference type="GO" id="GO:0004316">
    <property type="term" value="F:3-oxoacyl-[acyl-carrier-protein] reductase (NADPH) activity"/>
    <property type="evidence" value="ECO:0007669"/>
    <property type="project" value="UniProtKB-EC"/>
</dbReference>
<evidence type="ECO:0000256" key="4">
    <source>
        <dbReference type="ARBA" id="ARBA00023002"/>
    </source>
</evidence>
<dbReference type="PRINTS" id="PR00080">
    <property type="entry name" value="SDRFAMILY"/>
</dbReference>
<evidence type="ECO:0000256" key="2">
    <source>
        <dbReference type="ARBA" id="ARBA00006484"/>
    </source>
</evidence>
<evidence type="ECO:0000256" key="1">
    <source>
        <dbReference type="ARBA" id="ARBA00005194"/>
    </source>
</evidence>
<dbReference type="Pfam" id="PF13561">
    <property type="entry name" value="adh_short_C2"/>
    <property type="match status" value="1"/>
</dbReference>
<keyword evidence="6" id="KW-0444">Lipid biosynthesis</keyword>
<dbReference type="SMART" id="SM00822">
    <property type="entry name" value="PKS_KR"/>
    <property type="match status" value="1"/>
</dbReference>
<dbReference type="PRINTS" id="PR00081">
    <property type="entry name" value="GDHRDH"/>
</dbReference>
<evidence type="ECO:0000259" key="7">
    <source>
        <dbReference type="SMART" id="SM00822"/>
    </source>
</evidence>
<accession>A0ABY5I2F2</accession>
<sequence length="244" mass="26092">MGKVALITGASRGIGKAIALKFANEGYDIAINYIGNPDEALEVQKECQAFGVQAIIHEGDVTDYEAMDEMMKTVLEKLGSIDVLVNNSGITKDQLLLKMNTQSFMDVIDVNLKGTFNAIKAVSRIMMKQRSGVIINMASVIGIIGNVGQANYAASKAGVIALTKSVAKELAPRHIRANAIAPGFIATKMTDVLSDDTKTAILNNIPLQHMGEPEDVANVVYFLASDQAKYITGQVINVDGGMVM</sequence>
<keyword evidence="6" id="KW-0443">Lipid metabolism</keyword>
<dbReference type="InterPro" id="IPR036291">
    <property type="entry name" value="NAD(P)-bd_dom_sf"/>
</dbReference>
<comment type="catalytic activity">
    <reaction evidence="5 6">
        <text>a (3R)-hydroxyacyl-[ACP] + NADP(+) = a 3-oxoacyl-[ACP] + NADPH + H(+)</text>
        <dbReference type="Rhea" id="RHEA:17397"/>
        <dbReference type="Rhea" id="RHEA-COMP:9916"/>
        <dbReference type="Rhea" id="RHEA-COMP:9945"/>
        <dbReference type="ChEBI" id="CHEBI:15378"/>
        <dbReference type="ChEBI" id="CHEBI:57783"/>
        <dbReference type="ChEBI" id="CHEBI:58349"/>
        <dbReference type="ChEBI" id="CHEBI:78776"/>
        <dbReference type="ChEBI" id="CHEBI:78827"/>
        <dbReference type="EC" id="1.1.1.100"/>
    </reaction>
</comment>
<dbReference type="EMBL" id="CP101620">
    <property type="protein sequence ID" value="UTY38311.1"/>
    <property type="molecule type" value="Genomic_DNA"/>
</dbReference>
<keyword evidence="6" id="KW-0275">Fatty acid biosynthesis</keyword>
<comment type="subunit">
    <text evidence="6">Homotetramer.</text>
</comment>
<keyword evidence="9" id="KW-1185">Reference proteome</keyword>